<proteinExistence type="predicted"/>
<organism evidence="2 3">
    <name type="scientific">Vibrio penaeicida</name>
    <dbReference type="NCBI Taxonomy" id="104609"/>
    <lineage>
        <taxon>Bacteria</taxon>
        <taxon>Pseudomonadati</taxon>
        <taxon>Pseudomonadota</taxon>
        <taxon>Gammaproteobacteria</taxon>
        <taxon>Vibrionales</taxon>
        <taxon>Vibrionaceae</taxon>
        <taxon>Vibrio</taxon>
    </lineage>
</organism>
<sequence length="52" mass="5345">MNKVIVGGLLTLVMVLGLSGCDSSSSAAQSQATPTSQLVLPEQLEVVTNENN</sequence>
<protein>
    <submittedName>
        <fullName evidence="2">Uncharacterized protein</fullName>
    </submittedName>
</protein>
<dbReference type="PROSITE" id="PS51257">
    <property type="entry name" value="PROKAR_LIPOPROTEIN"/>
    <property type="match status" value="1"/>
</dbReference>
<dbReference type="AlphaFoldDB" id="A0AAV5NYV6"/>
<keyword evidence="3" id="KW-1185">Reference proteome</keyword>
<dbReference type="EMBL" id="BSNX01000073">
    <property type="protein sequence ID" value="GLQ75488.1"/>
    <property type="molecule type" value="Genomic_DNA"/>
</dbReference>
<reference evidence="3" key="1">
    <citation type="journal article" date="2019" name="Int. J. Syst. Evol. Microbiol.">
        <title>The Global Catalogue of Microorganisms (GCM) 10K type strain sequencing project: providing services to taxonomists for standard genome sequencing and annotation.</title>
        <authorList>
            <consortium name="The Broad Institute Genomics Platform"/>
            <consortium name="The Broad Institute Genome Sequencing Center for Infectious Disease"/>
            <person name="Wu L."/>
            <person name="Ma J."/>
        </authorList>
    </citation>
    <scope>NUCLEOTIDE SEQUENCE [LARGE SCALE GENOMIC DNA]</scope>
    <source>
        <strain evidence="3">NBRC 15640</strain>
    </source>
</reference>
<dbReference type="Proteomes" id="UP001156690">
    <property type="component" value="Unassembled WGS sequence"/>
</dbReference>
<comment type="caution">
    <text evidence="2">The sequence shown here is derived from an EMBL/GenBank/DDBJ whole genome shotgun (WGS) entry which is preliminary data.</text>
</comment>
<gene>
    <name evidence="2" type="ORF">GCM10007932_48500</name>
</gene>
<dbReference type="RefSeq" id="WP_180958482.1">
    <property type="nucleotide sequence ID" value="NZ_AP025144.1"/>
</dbReference>
<name>A0AAV5NYV6_9VIBR</name>
<evidence type="ECO:0000256" key="1">
    <source>
        <dbReference type="SAM" id="SignalP"/>
    </source>
</evidence>
<feature type="chain" id="PRO_5044022880" evidence="1">
    <location>
        <begin position="28"/>
        <end position="52"/>
    </location>
</feature>
<accession>A0AAV5NYV6</accession>
<feature type="signal peptide" evidence="1">
    <location>
        <begin position="1"/>
        <end position="27"/>
    </location>
</feature>
<evidence type="ECO:0000313" key="2">
    <source>
        <dbReference type="EMBL" id="GLQ75488.1"/>
    </source>
</evidence>
<keyword evidence="1" id="KW-0732">Signal</keyword>
<evidence type="ECO:0000313" key="3">
    <source>
        <dbReference type="Proteomes" id="UP001156690"/>
    </source>
</evidence>